<gene>
    <name evidence="1" type="ORF">UFOVP735_43</name>
</gene>
<sequence>MSDRQDDASEAMREAFANAEQVAMLLDRHWGDSGDDADMIHDWRATLESLVYDIRKALGEPRMKLPGGGLVPRPRT</sequence>
<name>A0A6J7X1C6_9CAUD</name>
<organism evidence="1">
    <name type="scientific">uncultured Caudovirales phage</name>
    <dbReference type="NCBI Taxonomy" id="2100421"/>
    <lineage>
        <taxon>Viruses</taxon>
        <taxon>Duplodnaviria</taxon>
        <taxon>Heunggongvirae</taxon>
        <taxon>Uroviricota</taxon>
        <taxon>Caudoviricetes</taxon>
        <taxon>Peduoviridae</taxon>
        <taxon>Maltschvirus</taxon>
        <taxon>Maltschvirus maltsch</taxon>
    </lineage>
</organism>
<evidence type="ECO:0000313" key="1">
    <source>
        <dbReference type="EMBL" id="CAB5224245.1"/>
    </source>
</evidence>
<accession>A0A6J7X1C6</accession>
<protein>
    <submittedName>
        <fullName evidence="1">Uncharacterized protein</fullName>
    </submittedName>
</protein>
<dbReference type="EMBL" id="LR798334">
    <property type="protein sequence ID" value="CAB5224245.1"/>
    <property type="molecule type" value="Genomic_DNA"/>
</dbReference>
<proteinExistence type="predicted"/>
<reference evidence="1" key="1">
    <citation type="submission" date="2020-05" db="EMBL/GenBank/DDBJ databases">
        <authorList>
            <person name="Chiriac C."/>
            <person name="Salcher M."/>
            <person name="Ghai R."/>
            <person name="Kavagutti S V."/>
        </authorList>
    </citation>
    <scope>NUCLEOTIDE SEQUENCE</scope>
</reference>